<protein>
    <submittedName>
        <fullName evidence="1">Uncharacterized protein</fullName>
    </submittedName>
</protein>
<evidence type="ECO:0000313" key="1">
    <source>
        <dbReference type="EMBL" id="ETS83954.1"/>
    </source>
</evidence>
<dbReference type="Proteomes" id="UP000030651">
    <property type="component" value="Unassembled WGS sequence"/>
</dbReference>
<reference evidence="2" key="1">
    <citation type="journal article" date="2015" name="BMC Genomics">
        <title>Genomic and transcriptomic analysis of the endophytic fungus Pestalotiopsis fici reveals its lifestyle and high potential for synthesis of natural products.</title>
        <authorList>
            <person name="Wang X."/>
            <person name="Zhang X."/>
            <person name="Liu L."/>
            <person name="Xiang M."/>
            <person name="Wang W."/>
            <person name="Sun X."/>
            <person name="Che Y."/>
            <person name="Guo L."/>
            <person name="Liu G."/>
            <person name="Guo L."/>
            <person name="Wang C."/>
            <person name="Yin W.B."/>
            <person name="Stadler M."/>
            <person name="Zhang X."/>
            <person name="Liu X."/>
        </authorList>
    </citation>
    <scope>NUCLEOTIDE SEQUENCE [LARGE SCALE GENOMIC DNA]</scope>
    <source>
        <strain evidence="2">W106-1 / CGMCC3.15140</strain>
    </source>
</reference>
<proteinExistence type="predicted"/>
<dbReference type="OMA" id="MFIASTY"/>
<sequence length="505" mass="54253">MQAVSINSTQPLEGPSYIGQPAILKLMRPRFSYEPKSQGYHRDAGNTRSEDYSGPLGFNPVVETFAMPPPAPVFWSQQGQVTGALLCRENTSCIAALNPDTYQIEATYPGADDGDVFDMVSMVYMQILDNHVIVPTSERHLVDIERIDDNSTPYFVKRRDIDVTSVVEDGTRIVGIAYDANGNLWFCTGGFPGVGLPAADIAVIGYVDPMDNIHSIQLPGTAVENNFAVSGTNVYLVTGPAGARDTVNATANFYGFRPGPNGVEIVATVPYQAGDGIKKGGVSRGSGSTPSLLGDKYVAFTDNANEQVNLIVVTQMVNGTGGGDPICTVPLFEPGQSANENTMVVHWDGGSTYSAVVANFFDAVPIYLNGGDPFGNGSIDVETINEEYNNITQMAPGLTRIDVDDETKSCSVVWFNKEIRGTISPILSTKTGLLYMATQENELAHQGSYVQYGTGIDFDTGKEVFKVRMGAGGSFNYNYQSPVLTPDGGYGQFVIGGFVKMKDQN</sequence>
<dbReference type="AlphaFoldDB" id="W3XD61"/>
<organism evidence="1 2">
    <name type="scientific">Pestalotiopsis fici (strain W106-1 / CGMCC3.15140)</name>
    <dbReference type="NCBI Taxonomy" id="1229662"/>
    <lineage>
        <taxon>Eukaryota</taxon>
        <taxon>Fungi</taxon>
        <taxon>Dikarya</taxon>
        <taxon>Ascomycota</taxon>
        <taxon>Pezizomycotina</taxon>
        <taxon>Sordariomycetes</taxon>
        <taxon>Xylariomycetidae</taxon>
        <taxon>Amphisphaeriales</taxon>
        <taxon>Sporocadaceae</taxon>
        <taxon>Pestalotiopsis</taxon>
    </lineage>
</organism>
<evidence type="ECO:0000313" key="2">
    <source>
        <dbReference type="Proteomes" id="UP000030651"/>
    </source>
</evidence>
<dbReference type="eggNOG" id="ENOG502S93Z">
    <property type="taxonomic scope" value="Eukaryota"/>
</dbReference>
<dbReference type="OrthoDB" id="4818326at2759"/>
<dbReference type="EMBL" id="KI912111">
    <property type="protein sequence ID" value="ETS83954.1"/>
    <property type="molecule type" value="Genomic_DNA"/>
</dbReference>
<accession>W3XD61</accession>
<keyword evidence="2" id="KW-1185">Reference proteome</keyword>
<name>W3XD61_PESFW</name>
<dbReference type="GeneID" id="19270843"/>
<dbReference type="KEGG" id="pfy:PFICI_05830"/>
<dbReference type="HOGENOM" id="CLU_040418_1_0_1"/>
<gene>
    <name evidence="1" type="ORF">PFICI_05830</name>
</gene>
<dbReference type="InParanoid" id="W3XD61"/>
<dbReference type="RefSeq" id="XP_007832602.1">
    <property type="nucleotide sequence ID" value="XM_007834411.1"/>
</dbReference>